<dbReference type="OrthoDB" id="3697537at2"/>
<dbReference type="AlphaFoldDB" id="A0A5B2XWV3"/>
<gene>
    <name evidence="1" type="ORF">F0L68_01065</name>
</gene>
<keyword evidence="2" id="KW-1185">Reference proteome</keyword>
<proteinExistence type="predicted"/>
<protein>
    <submittedName>
        <fullName evidence="1">Lasso RiPP family leader peptide-containing protein</fullName>
    </submittedName>
</protein>
<sequence>MEAPTVSEPLSIEPSDIYETPLLVEVGGFADHTQGGPHVVPEGGHALMSQ</sequence>
<dbReference type="NCBIfam" id="NF033521">
    <property type="entry name" value="lasso_leader_L3"/>
    <property type="match status" value="1"/>
</dbReference>
<reference evidence="1 2" key="1">
    <citation type="submission" date="2019-09" db="EMBL/GenBank/DDBJ databases">
        <title>Goodfellowia gen. nov., a new genus of the Pseudonocardineae related to Actinoalloteichus, containing Goodfellowia coeruleoviolacea gen. nov., comb. nov. gen. nov., comb. nov.</title>
        <authorList>
            <person name="Labeda D."/>
        </authorList>
    </citation>
    <scope>NUCLEOTIDE SEQUENCE [LARGE SCALE GENOMIC DNA]</scope>
    <source>
        <strain evidence="1 2">AN110305</strain>
    </source>
</reference>
<evidence type="ECO:0000313" key="1">
    <source>
        <dbReference type="EMBL" id="KAA2267151.1"/>
    </source>
</evidence>
<dbReference type="EMBL" id="VUOB01000001">
    <property type="protein sequence ID" value="KAA2267151.1"/>
    <property type="molecule type" value="Genomic_DNA"/>
</dbReference>
<organism evidence="1 2">
    <name type="scientific">Solihabitans fulvus</name>
    <dbReference type="NCBI Taxonomy" id="1892852"/>
    <lineage>
        <taxon>Bacteria</taxon>
        <taxon>Bacillati</taxon>
        <taxon>Actinomycetota</taxon>
        <taxon>Actinomycetes</taxon>
        <taxon>Pseudonocardiales</taxon>
        <taxon>Pseudonocardiaceae</taxon>
        <taxon>Solihabitans</taxon>
    </lineage>
</organism>
<name>A0A5B2XWV3_9PSEU</name>
<dbReference type="Proteomes" id="UP000323454">
    <property type="component" value="Unassembled WGS sequence"/>
</dbReference>
<accession>A0A5B2XWV3</accession>
<comment type="caution">
    <text evidence="1">The sequence shown here is derived from an EMBL/GenBank/DDBJ whole genome shotgun (WGS) entry which is preliminary data.</text>
</comment>
<reference evidence="1 2" key="2">
    <citation type="submission" date="2019-09" db="EMBL/GenBank/DDBJ databases">
        <authorList>
            <person name="Jin C."/>
        </authorList>
    </citation>
    <scope>NUCLEOTIDE SEQUENCE [LARGE SCALE GENOMIC DNA]</scope>
    <source>
        <strain evidence="1 2">AN110305</strain>
    </source>
</reference>
<evidence type="ECO:0000313" key="2">
    <source>
        <dbReference type="Proteomes" id="UP000323454"/>
    </source>
</evidence>